<reference evidence="2 3" key="1">
    <citation type="submission" date="2015-10" db="EMBL/GenBank/DDBJ databases">
        <title>Genome sequencing and analysis of members of genus Stenotrophomonas.</title>
        <authorList>
            <person name="Patil P.P."/>
            <person name="Midha S."/>
            <person name="Patil P.B."/>
        </authorList>
    </citation>
    <scope>NUCLEOTIDE SEQUENCE [LARGE SCALE GENOMIC DNA]</scope>
    <source>
        <strain evidence="2 3">JCM 9942</strain>
    </source>
</reference>
<sequence length="59" mass="6534">MSPVRDQVGMCDVCLEALHGPAMTEDEVREHLARCAEEDARAERRRRPSPQLDLGGSGE</sequence>
<organism evidence="2 3">
    <name type="scientific">Stenotrophomonas pictorum JCM 9942</name>
    <dbReference type="NCBI Taxonomy" id="1236960"/>
    <lineage>
        <taxon>Bacteria</taxon>
        <taxon>Pseudomonadati</taxon>
        <taxon>Pseudomonadota</taxon>
        <taxon>Gammaproteobacteria</taxon>
        <taxon>Lysobacterales</taxon>
        <taxon>Lysobacteraceae</taxon>
        <taxon>Stenotrophomonas</taxon>
    </lineage>
</organism>
<proteinExistence type="predicted"/>
<gene>
    <name evidence="2" type="ORF">ARC78_14945</name>
</gene>
<dbReference type="AlphaFoldDB" id="A0A0R0A2W2"/>
<evidence type="ECO:0000313" key="3">
    <source>
        <dbReference type="Proteomes" id="UP000050836"/>
    </source>
</evidence>
<accession>A0A0R0A2W2</accession>
<evidence type="ECO:0000313" key="2">
    <source>
        <dbReference type="EMBL" id="KRG39113.1"/>
    </source>
</evidence>
<dbReference type="Proteomes" id="UP000050836">
    <property type="component" value="Unassembled WGS sequence"/>
</dbReference>
<dbReference type="RefSeq" id="WP_054657391.1">
    <property type="nucleotide sequence ID" value="NZ_BAZI01000019.1"/>
</dbReference>
<name>A0A0R0A2W2_9GAMM</name>
<dbReference type="EMBL" id="LLXS01000048">
    <property type="protein sequence ID" value="KRG39113.1"/>
    <property type="molecule type" value="Genomic_DNA"/>
</dbReference>
<comment type="caution">
    <text evidence="2">The sequence shown here is derived from an EMBL/GenBank/DDBJ whole genome shotgun (WGS) entry which is preliminary data.</text>
</comment>
<protein>
    <submittedName>
        <fullName evidence="2">Uncharacterized protein</fullName>
    </submittedName>
</protein>
<evidence type="ECO:0000256" key="1">
    <source>
        <dbReference type="SAM" id="MobiDB-lite"/>
    </source>
</evidence>
<keyword evidence="3" id="KW-1185">Reference proteome</keyword>
<dbReference type="OrthoDB" id="9932551at2"/>
<feature type="region of interest" description="Disordered" evidence="1">
    <location>
        <begin position="37"/>
        <end position="59"/>
    </location>
</feature>